<evidence type="ECO:0000313" key="4">
    <source>
        <dbReference type="Proteomes" id="UP000053864"/>
    </source>
</evidence>
<protein>
    <submittedName>
        <fullName evidence="3">Uncharacterized protein</fullName>
    </submittedName>
</protein>
<feature type="region of interest" description="Disordered" evidence="1">
    <location>
        <begin position="54"/>
        <end position="83"/>
    </location>
</feature>
<gene>
    <name evidence="3" type="ORF">L914_05143</name>
    <name evidence="2" type="ORF">L916_05144</name>
</gene>
<evidence type="ECO:0000313" key="2">
    <source>
        <dbReference type="EMBL" id="ETL44574.1"/>
    </source>
</evidence>
<evidence type="ECO:0000256" key="1">
    <source>
        <dbReference type="SAM" id="MobiDB-lite"/>
    </source>
</evidence>
<feature type="compositionally biased region" description="Basic residues" evidence="1">
    <location>
        <begin position="73"/>
        <end position="83"/>
    </location>
</feature>
<dbReference type="Proteomes" id="UP000053864">
    <property type="component" value="Unassembled WGS sequence"/>
</dbReference>
<organism evidence="3">
    <name type="scientific">Phytophthora nicotianae</name>
    <name type="common">Potato buckeye rot agent</name>
    <name type="synonym">Phytophthora parasitica</name>
    <dbReference type="NCBI Taxonomy" id="4792"/>
    <lineage>
        <taxon>Eukaryota</taxon>
        <taxon>Sar</taxon>
        <taxon>Stramenopiles</taxon>
        <taxon>Oomycota</taxon>
        <taxon>Peronosporomycetes</taxon>
        <taxon>Peronosporales</taxon>
        <taxon>Peronosporaceae</taxon>
        <taxon>Phytophthora</taxon>
    </lineage>
</organism>
<proteinExistence type="predicted"/>
<name>W2NSJ0_PHYNI</name>
<reference evidence="2 4" key="1">
    <citation type="submission" date="2013-11" db="EMBL/GenBank/DDBJ databases">
        <title>The Genome Sequence of Phytophthora parasitica CJ05E6.</title>
        <authorList>
            <consortium name="The Broad Institute Genomics Platform"/>
            <person name="Russ C."/>
            <person name="Tyler B."/>
            <person name="Panabieres F."/>
            <person name="Shan W."/>
            <person name="Tripathy S."/>
            <person name="Grunwald N."/>
            <person name="Machado M."/>
            <person name="Johnson C.S."/>
            <person name="Arredondo F."/>
            <person name="Hong C."/>
            <person name="Coffey M."/>
            <person name="Young S.K."/>
            <person name="Zeng Q."/>
            <person name="Gargeya S."/>
            <person name="Fitzgerald M."/>
            <person name="Abouelleil A."/>
            <person name="Alvarado L."/>
            <person name="Chapman S.B."/>
            <person name="Gainer-Dewar J."/>
            <person name="Goldberg J."/>
            <person name="Griggs A."/>
            <person name="Gujja S."/>
            <person name="Hansen M."/>
            <person name="Howarth C."/>
            <person name="Imamovic A."/>
            <person name="Ireland A."/>
            <person name="Larimer J."/>
            <person name="McCowan C."/>
            <person name="Murphy C."/>
            <person name="Pearson M."/>
            <person name="Poon T.W."/>
            <person name="Priest M."/>
            <person name="Roberts A."/>
            <person name="Saif S."/>
            <person name="Shea T."/>
            <person name="Sykes S."/>
            <person name="Wortman J."/>
            <person name="Nusbaum C."/>
            <person name="Birren B."/>
        </authorList>
    </citation>
    <scope>NUCLEOTIDE SEQUENCE [LARGE SCALE GENOMIC DNA]</scope>
    <source>
        <strain evidence="2 4">CJ05E6</strain>
    </source>
</reference>
<dbReference type="AlphaFoldDB" id="W2NSJ0"/>
<sequence length="171" mass="20203">MCTAPGQGHAALGWDGRNARGFARNYARQTQWKERPIAHKPACRSIHREKNKEATLLSGESEDDTSFSMTPSAHKKIRRKKIRRSENVKRRRRLLLVDLRQKNSIKHLTTVMLELKERKIEACREECEAERRERVRERAYDREEQAHIRTEDGKRVLKLLEMFAQRMADII</sequence>
<accession>W2NSJ0</accession>
<dbReference type="Proteomes" id="UP000054532">
    <property type="component" value="Unassembled WGS sequence"/>
</dbReference>
<reference evidence="3" key="2">
    <citation type="submission" date="2013-11" db="EMBL/GenBank/DDBJ databases">
        <title>The Genome Sequence of Phytophthora parasitica IAC_01/95.</title>
        <authorList>
            <consortium name="The Broad Institute Genomics Platform"/>
            <person name="Russ C."/>
            <person name="Tyler B."/>
            <person name="Panabieres F."/>
            <person name="Shan W."/>
            <person name="Tripathy S."/>
            <person name="Grunwald N."/>
            <person name="Machado M."/>
            <person name="Johnson C.S."/>
            <person name="Arredondo F."/>
            <person name="Hong C."/>
            <person name="Coffey M."/>
            <person name="Young S.K."/>
            <person name="Zeng Q."/>
            <person name="Gargeya S."/>
            <person name="Fitzgerald M."/>
            <person name="Abouelleil A."/>
            <person name="Alvarado L."/>
            <person name="Chapman S.B."/>
            <person name="Gainer-Dewar J."/>
            <person name="Goldberg J."/>
            <person name="Griggs A."/>
            <person name="Gujja S."/>
            <person name="Hansen M."/>
            <person name="Howarth C."/>
            <person name="Imamovic A."/>
            <person name="Ireland A."/>
            <person name="Larimer J."/>
            <person name="McCowan C."/>
            <person name="Murphy C."/>
            <person name="Pearson M."/>
            <person name="Poon T.W."/>
            <person name="Priest M."/>
            <person name="Roberts A."/>
            <person name="Saif S."/>
            <person name="Shea T."/>
            <person name="Sykes S."/>
            <person name="Wortman J."/>
            <person name="Nusbaum C."/>
            <person name="Birren B."/>
        </authorList>
    </citation>
    <scope>NUCLEOTIDE SEQUENCE [LARGE SCALE GENOMIC DNA]</scope>
    <source>
        <strain evidence="3">IAC_01/95</strain>
    </source>
</reference>
<dbReference type="EMBL" id="KI691926">
    <property type="protein sequence ID" value="ETM50903.1"/>
    <property type="molecule type" value="Genomic_DNA"/>
</dbReference>
<evidence type="ECO:0000313" key="3">
    <source>
        <dbReference type="EMBL" id="ETM50903.1"/>
    </source>
</evidence>
<dbReference type="EMBL" id="KI671945">
    <property type="protein sequence ID" value="ETL44574.1"/>
    <property type="molecule type" value="Genomic_DNA"/>
</dbReference>